<protein>
    <submittedName>
        <fullName evidence="2">Uncharacterized protein</fullName>
    </submittedName>
</protein>
<evidence type="ECO:0000313" key="3">
    <source>
        <dbReference type="Proteomes" id="UP001283361"/>
    </source>
</evidence>
<keyword evidence="3" id="KW-1185">Reference proteome</keyword>
<evidence type="ECO:0000313" key="2">
    <source>
        <dbReference type="EMBL" id="KAK3796723.1"/>
    </source>
</evidence>
<dbReference type="Proteomes" id="UP001283361">
    <property type="component" value="Unassembled WGS sequence"/>
</dbReference>
<sequence length="114" mass="12264">MENSTSQNEPALASETKISSTDRVITPDSATHLKSAASGDIVFESKRKKRRQTPSLGGEESHDVTITVNIAMAVPTVVDECSDSVSSALEQLEKEPVSRLVRKEAAQQQPNVKG</sequence>
<name>A0AAE1E8F6_9GAST</name>
<feature type="region of interest" description="Disordered" evidence="1">
    <location>
        <begin position="1"/>
        <end position="32"/>
    </location>
</feature>
<feature type="compositionally biased region" description="Basic and acidic residues" evidence="1">
    <location>
        <begin position="91"/>
        <end position="105"/>
    </location>
</feature>
<evidence type="ECO:0000256" key="1">
    <source>
        <dbReference type="SAM" id="MobiDB-lite"/>
    </source>
</evidence>
<feature type="region of interest" description="Disordered" evidence="1">
    <location>
        <begin position="42"/>
        <end position="61"/>
    </location>
</feature>
<dbReference type="EMBL" id="JAWDGP010000851">
    <property type="protein sequence ID" value="KAK3796723.1"/>
    <property type="molecule type" value="Genomic_DNA"/>
</dbReference>
<accession>A0AAE1E8F6</accession>
<organism evidence="2 3">
    <name type="scientific">Elysia crispata</name>
    <name type="common">lettuce slug</name>
    <dbReference type="NCBI Taxonomy" id="231223"/>
    <lineage>
        <taxon>Eukaryota</taxon>
        <taxon>Metazoa</taxon>
        <taxon>Spiralia</taxon>
        <taxon>Lophotrochozoa</taxon>
        <taxon>Mollusca</taxon>
        <taxon>Gastropoda</taxon>
        <taxon>Heterobranchia</taxon>
        <taxon>Euthyneura</taxon>
        <taxon>Panpulmonata</taxon>
        <taxon>Sacoglossa</taxon>
        <taxon>Placobranchoidea</taxon>
        <taxon>Plakobranchidae</taxon>
        <taxon>Elysia</taxon>
    </lineage>
</organism>
<proteinExistence type="predicted"/>
<comment type="caution">
    <text evidence="2">The sequence shown here is derived from an EMBL/GenBank/DDBJ whole genome shotgun (WGS) entry which is preliminary data.</text>
</comment>
<reference evidence="2" key="1">
    <citation type="journal article" date="2023" name="G3 (Bethesda)">
        <title>A reference genome for the long-term kleptoplast-retaining sea slug Elysia crispata morphotype clarki.</title>
        <authorList>
            <person name="Eastman K.E."/>
            <person name="Pendleton A.L."/>
            <person name="Shaikh M.A."/>
            <person name="Suttiyut T."/>
            <person name="Ogas R."/>
            <person name="Tomko P."/>
            <person name="Gavelis G."/>
            <person name="Widhalm J.R."/>
            <person name="Wisecaver J.H."/>
        </authorList>
    </citation>
    <scope>NUCLEOTIDE SEQUENCE</scope>
    <source>
        <strain evidence="2">ECLA1</strain>
    </source>
</reference>
<gene>
    <name evidence="2" type="ORF">RRG08_037487</name>
</gene>
<dbReference type="AlphaFoldDB" id="A0AAE1E8F6"/>
<feature type="region of interest" description="Disordered" evidence="1">
    <location>
        <begin position="91"/>
        <end position="114"/>
    </location>
</feature>